<proteinExistence type="predicted"/>
<name>A0A2Z4AG50_9BACT</name>
<accession>A0A2Z4AG50</accession>
<organism evidence="1 2">
    <name type="scientific">Candidatus Moanibacter tarae</name>
    <dbReference type="NCBI Taxonomy" id="2200854"/>
    <lineage>
        <taxon>Bacteria</taxon>
        <taxon>Pseudomonadati</taxon>
        <taxon>Verrucomicrobiota</taxon>
        <taxon>Opitutia</taxon>
        <taxon>Puniceicoccales</taxon>
        <taxon>Puniceicoccales incertae sedis</taxon>
        <taxon>Candidatus Moanibacter</taxon>
    </lineage>
</organism>
<protein>
    <submittedName>
        <fullName evidence="1">Uncharacterized protein</fullName>
    </submittedName>
</protein>
<sequence>MYAVFMEEGTAQLMSLKRITSKAKAAKYINPLSGRPL</sequence>
<gene>
    <name evidence="1" type="ORF">DF168_00029</name>
</gene>
<dbReference type="Proteomes" id="UP000247465">
    <property type="component" value="Chromosome"/>
</dbReference>
<evidence type="ECO:0000313" key="2">
    <source>
        <dbReference type="Proteomes" id="UP000247465"/>
    </source>
</evidence>
<reference evidence="1 2" key="1">
    <citation type="submission" date="2018-06" db="EMBL/GenBank/DDBJ databases">
        <title>Draft Genome Sequence of a Novel Marine Bacterium Related to the Verrucomicrobia.</title>
        <authorList>
            <person name="Vosseberg J."/>
            <person name="Martijn J."/>
            <person name="Ettema T.J.G."/>
        </authorList>
    </citation>
    <scope>NUCLEOTIDE SEQUENCE [LARGE SCALE GENOMIC DNA]</scope>
    <source>
        <strain evidence="1">TARA_B100001123</strain>
    </source>
</reference>
<dbReference type="KEGG" id="mtar:DF168_00029"/>
<dbReference type="EMBL" id="CP029803">
    <property type="protein sequence ID" value="AWT58857.1"/>
    <property type="molecule type" value="Genomic_DNA"/>
</dbReference>
<dbReference type="AlphaFoldDB" id="A0A2Z4AG50"/>
<evidence type="ECO:0000313" key="1">
    <source>
        <dbReference type="EMBL" id="AWT58857.1"/>
    </source>
</evidence>